<dbReference type="Proteomes" id="UP000077266">
    <property type="component" value="Unassembled WGS sequence"/>
</dbReference>
<sequence length="205" mass="23335">MRCSTYNELLAWHQLARTLIRGRGAPNSRPGLPVEIVLFIIRLAELLVPLPSLRCHVQEKITVYAPDGHIAQADWFATNPLSRHDLQHIAALQLRTYSHDQGWANDPDAGSWTWFDVCIATPQKVLAIRPADGTELRWRSHSNPVASKKFKKRVGLVFAPDHEIWTRIRDGQVILVRACAQFGSWTNYADRASLDFWGYFEPVVV</sequence>
<protein>
    <submittedName>
        <fullName evidence="1">Uncharacterized protein</fullName>
    </submittedName>
</protein>
<dbReference type="OrthoDB" id="630895at2759"/>
<organism evidence="1 2">
    <name type="scientific">Exidia glandulosa HHB12029</name>
    <dbReference type="NCBI Taxonomy" id="1314781"/>
    <lineage>
        <taxon>Eukaryota</taxon>
        <taxon>Fungi</taxon>
        <taxon>Dikarya</taxon>
        <taxon>Basidiomycota</taxon>
        <taxon>Agaricomycotina</taxon>
        <taxon>Agaricomycetes</taxon>
        <taxon>Auriculariales</taxon>
        <taxon>Exidiaceae</taxon>
        <taxon>Exidia</taxon>
    </lineage>
</organism>
<gene>
    <name evidence="1" type="ORF">EXIGLDRAFT_718113</name>
</gene>
<keyword evidence="2" id="KW-1185">Reference proteome</keyword>
<proteinExistence type="predicted"/>
<dbReference type="AlphaFoldDB" id="A0A165HZ12"/>
<name>A0A165HZ12_EXIGL</name>
<dbReference type="InParanoid" id="A0A165HZ12"/>
<accession>A0A165HZ12</accession>
<dbReference type="EMBL" id="KV426004">
    <property type="protein sequence ID" value="KZV92660.1"/>
    <property type="molecule type" value="Genomic_DNA"/>
</dbReference>
<evidence type="ECO:0000313" key="2">
    <source>
        <dbReference type="Proteomes" id="UP000077266"/>
    </source>
</evidence>
<reference evidence="1 2" key="1">
    <citation type="journal article" date="2016" name="Mol. Biol. Evol.">
        <title>Comparative Genomics of Early-Diverging Mushroom-Forming Fungi Provides Insights into the Origins of Lignocellulose Decay Capabilities.</title>
        <authorList>
            <person name="Nagy L.G."/>
            <person name="Riley R."/>
            <person name="Tritt A."/>
            <person name="Adam C."/>
            <person name="Daum C."/>
            <person name="Floudas D."/>
            <person name="Sun H."/>
            <person name="Yadav J.S."/>
            <person name="Pangilinan J."/>
            <person name="Larsson K.H."/>
            <person name="Matsuura K."/>
            <person name="Barry K."/>
            <person name="Labutti K."/>
            <person name="Kuo R."/>
            <person name="Ohm R.A."/>
            <person name="Bhattacharya S.S."/>
            <person name="Shirouzu T."/>
            <person name="Yoshinaga Y."/>
            <person name="Martin F.M."/>
            <person name="Grigoriev I.V."/>
            <person name="Hibbett D.S."/>
        </authorList>
    </citation>
    <scope>NUCLEOTIDE SEQUENCE [LARGE SCALE GENOMIC DNA]</scope>
    <source>
        <strain evidence="1 2">HHB12029</strain>
    </source>
</reference>
<evidence type="ECO:0000313" key="1">
    <source>
        <dbReference type="EMBL" id="KZV92660.1"/>
    </source>
</evidence>